<protein>
    <submittedName>
        <fullName evidence="2">Uncharacterized protein</fullName>
    </submittedName>
</protein>
<name>A0ABS4PSA2_9PSEU</name>
<evidence type="ECO:0000256" key="1">
    <source>
        <dbReference type="SAM" id="MobiDB-lite"/>
    </source>
</evidence>
<keyword evidence="3" id="KW-1185">Reference proteome</keyword>
<accession>A0ABS4PSA2</accession>
<dbReference type="EMBL" id="JAGGMS010000001">
    <property type="protein sequence ID" value="MBP2182311.1"/>
    <property type="molecule type" value="Genomic_DNA"/>
</dbReference>
<feature type="region of interest" description="Disordered" evidence="1">
    <location>
        <begin position="68"/>
        <end position="90"/>
    </location>
</feature>
<dbReference type="RefSeq" id="WP_209665643.1">
    <property type="nucleotide sequence ID" value="NZ_JAGGMS010000001.1"/>
</dbReference>
<evidence type="ECO:0000313" key="3">
    <source>
        <dbReference type="Proteomes" id="UP000741013"/>
    </source>
</evidence>
<evidence type="ECO:0000313" key="2">
    <source>
        <dbReference type="EMBL" id="MBP2182311.1"/>
    </source>
</evidence>
<organism evidence="2 3">
    <name type="scientific">Amycolatopsis magusensis</name>
    <dbReference type="NCBI Taxonomy" id="882444"/>
    <lineage>
        <taxon>Bacteria</taxon>
        <taxon>Bacillati</taxon>
        <taxon>Actinomycetota</taxon>
        <taxon>Actinomycetes</taxon>
        <taxon>Pseudonocardiales</taxon>
        <taxon>Pseudonocardiaceae</taxon>
        <taxon>Amycolatopsis</taxon>
    </lineage>
</organism>
<sequence>MAVEITSRITGQRVRFRTGLAAERYAEIIGGGAVNWEFAAVDGEPPEVPVEIPVQARRAVHPVLDDWRRRGGSSARPPATPCAQRWEAIG</sequence>
<proteinExistence type="predicted"/>
<comment type="caution">
    <text evidence="2">The sequence shown here is derived from an EMBL/GenBank/DDBJ whole genome shotgun (WGS) entry which is preliminary data.</text>
</comment>
<dbReference type="Proteomes" id="UP000741013">
    <property type="component" value="Unassembled WGS sequence"/>
</dbReference>
<gene>
    <name evidence="2" type="ORF">JOM49_003837</name>
</gene>
<reference evidence="2 3" key="1">
    <citation type="submission" date="2021-03" db="EMBL/GenBank/DDBJ databases">
        <title>Sequencing the genomes of 1000 actinobacteria strains.</title>
        <authorList>
            <person name="Klenk H.-P."/>
        </authorList>
    </citation>
    <scope>NUCLEOTIDE SEQUENCE [LARGE SCALE GENOMIC DNA]</scope>
    <source>
        <strain evidence="2 3">DSM 45510</strain>
    </source>
</reference>